<keyword evidence="3" id="KW-1185">Reference proteome</keyword>
<comment type="caution">
    <text evidence="2">The sequence shown here is derived from an EMBL/GenBank/DDBJ whole genome shotgun (WGS) entry which is preliminary data.</text>
</comment>
<accession>A0A8J6HK00</accession>
<proteinExistence type="predicted"/>
<evidence type="ECO:0000313" key="3">
    <source>
        <dbReference type="Proteomes" id="UP000719412"/>
    </source>
</evidence>
<protein>
    <submittedName>
        <fullName evidence="2">Uncharacterized protein</fullName>
    </submittedName>
</protein>
<feature type="compositionally biased region" description="Basic and acidic residues" evidence="1">
    <location>
        <begin position="103"/>
        <end position="119"/>
    </location>
</feature>
<reference evidence="2" key="2">
    <citation type="submission" date="2021-08" db="EMBL/GenBank/DDBJ databases">
        <authorList>
            <person name="Eriksson T."/>
        </authorList>
    </citation>
    <scope>NUCLEOTIDE SEQUENCE</scope>
    <source>
        <strain evidence="2">Stoneville</strain>
        <tissue evidence="2">Whole head</tissue>
    </source>
</reference>
<evidence type="ECO:0000313" key="2">
    <source>
        <dbReference type="EMBL" id="KAH0815727.1"/>
    </source>
</evidence>
<organism evidence="2 3">
    <name type="scientific">Tenebrio molitor</name>
    <name type="common">Yellow mealworm beetle</name>
    <dbReference type="NCBI Taxonomy" id="7067"/>
    <lineage>
        <taxon>Eukaryota</taxon>
        <taxon>Metazoa</taxon>
        <taxon>Ecdysozoa</taxon>
        <taxon>Arthropoda</taxon>
        <taxon>Hexapoda</taxon>
        <taxon>Insecta</taxon>
        <taxon>Pterygota</taxon>
        <taxon>Neoptera</taxon>
        <taxon>Endopterygota</taxon>
        <taxon>Coleoptera</taxon>
        <taxon>Polyphaga</taxon>
        <taxon>Cucujiformia</taxon>
        <taxon>Tenebrionidae</taxon>
        <taxon>Tenebrio</taxon>
    </lineage>
</organism>
<evidence type="ECO:0000256" key="1">
    <source>
        <dbReference type="SAM" id="MobiDB-lite"/>
    </source>
</evidence>
<sequence length="236" mass="27011">MIDWVSIVRHSRRRFSNYMYGVPNKVRRKRRAIKRPVIGNGTSSNSTPHTSNCSCCWSDKVEKSRYAEEDMPPPPSPPLLRETVVHDGISRQGSLERGGRRKSSIDRDQITKEAHKPENNELTDMLQMYGQCVITLSEYSCGVQRVLQSDFRKDTILGQYLNNAPDYYQLAKNVLLVPKKKTTAEESGQIRFVCRYVFDFGYNVDAQGSEIDVVRPLKACPSERQKVSSVNSLRFK</sequence>
<dbReference type="EMBL" id="JABDTM020022700">
    <property type="protein sequence ID" value="KAH0815727.1"/>
    <property type="molecule type" value="Genomic_DNA"/>
</dbReference>
<feature type="region of interest" description="Disordered" evidence="1">
    <location>
        <begin position="90"/>
        <end position="119"/>
    </location>
</feature>
<dbReference type="Proteomes" id="UP000719412">
    <property type="component" value="Unassembled WGS sequence"/>
</dbReference>
<reference evidence="2" key="1">
    <citation type="journal article" date="2020" name="J Insects Food Feed">
        <title>The yellow mealworm (Tenebrio molitor) genome: a resource for the emerging insects as food and feed industry.</title>
        <authorList>
            <person name="Eriksson T."/>
            <person name="Andere A."/>
            <person name="Kelstrup H."/>
            <person name="Emery V."/>
            <person name="Picard C."/>
        </authorList>
    </citation>
    <scope>NUCLEOTIDE SEQUENCE</scope>
    <source>
        <strain evidence="2">Stoneville</strain>
        <tissue evidence="2">Whole head</tissue>
    </source>
</reference>
<gene>
    <name evidence="2" type="ORF">GEV33_007064</name>
</gene>
<dbReference type="AlphaFoldDB" id="A0A8J6HK00"/>
<name>A0A8J6HK00_TENMO</name>